<keyword evidence="5" id="KW-0326">Glycosidase</keyword>
<proteinExistence type="inferred from homology"/>
<sequence>MNKRLIGIIATLTICSTVTAGLTLRSSIQAKATTASYTWNNVKTGAGGGFIPGIIFNQKQKDLIYTRTDMGGAYRWNSATSSWTPLLDWIGFDDWNLTGCESLATDSVDPNRVYIAAGTYTNDWAGNGAILRSTDKGNTWQKTDLPFKIGGNMPGRSMGERLTIDPNNNKVLYLGTHNGNGLWRSTDYGVTWSKVTSFTATGNYIDPNFNDSIGIVWVTFDPSTGSAGNTTQTIYVGVADTNQSIYKSTDGGATWQPIANQPTKTNQTIWKDSKGNSTGYLPHHGVISNGNLYITYSDTCGPYDGDKGDVWKYNTKTGTWTNISPVSPSSSDDYFGYGGLAVDAEHPDTIMVTTLNSWWPDAQIYRSTNGGTTWSPIWSWNGYPNRDLKYTQDISSAPWLDWGVTKSMPETSPKLGWMTGTIAIDPFNSDRMMYGTGATIYGSDNLTNWDKGSKINISVKASGIEEASVNTIISPPSGANLLSGMGDISGFKHDDLTKAPSKMLLNPSFNTTSMDFAEKTPNFIVRTGNVSDDDYKNGMKSISFSYDGGSNWFTAQNMTGITSNAGGTVAAAADASAVVWSAGGSAGKVAYSKDNGNSWIASVGVPAGAKVVSDRVNPKKFYAFSQGKFYVSTDGGASFKLTVSSGLPTTGTGNFSTVAGHEGDIWLTGGTAKEGVYGLWHSTDSGTTFQKVSNIQEADAVGFGKAAPNQTYPAIYTSAKINNVRGFYRSDDGGSTWVRINDDKHQYGCTNIAIIGDPRIYGRVYIATNGRGVVYGDIATTNQ</sequence>
<dbReference type="Gene3D" id="2.130.10.10">
    <property type="entry name" value="YVTN repeat-like/Quinoprotein amine dehydrogenase"/>
    <property type="match status" value="2"/>
</dbReference>
<dbReference type="PANTHER" id="PTHR43739">
    <property type="entry name" value="XYLOGLUCANASE (EUROFUNG)"/>
    <property type="match status" value="1"/>
</dbReference>
<dbReference type="PANTHER" id="PTHR43739:SF2">
    <property type="entry name" value="OLIGOXYLOGLUCAN-REDUCING END-SPECIFIC XYLOGLUCANASE-RELATED"/>
    <property type="match status" value="1"/>
</dbReference>
<dbReference type="InterPro" id="IPR015943">
    <property type="entry name" value="WD40/YVTN_repeat-like_dom_sf"/>
</dbReference>
<organism evidence="9 10">
    <name type="scientific">Clostridium manihotivorum</name>
    <dbReference type="NCBI Taxonomy" id="2320868"/>
    <lineage>
        <taxon>Bacteria</taxon>
        <taxon>Bacillati</taxon>
        <taxon>Bacillota</taxon>
        <taxon>Clostridia</taxon>
        <taxon>Eubacteriales</taxon>
        <taxon>Clostridiaceae</taxon>
        <taxon>Clostridium</taxon>
    </lineage>
</organism>
<evidence type="ECO:0000256" key="4">
    <source>
        <dbReference type="ARBA" id="ARBA00023277"/>
    </source>
</evidence>
<dbReference type="AlphaFoldDB" id="A0A410DVJ2"/>
<dbReference type="RefSeq" id="WP_128213815.1">
    <property type="nucleotide sequence ID" value="NZ_CP025746.1"/>
</dbReference>
<gene>
    <name evidence="9" type="ORF">C1I91_16375</name>
</gene>
<keyword evidence="4" id="KW-0119">Carbohydrate metabolism</keyword>
<keyword evidence="2" id="KW-0378">Hydrolase</keyword>
<feature type="signal peptide" evidence="8">
    <location>
        <begin position="1"/>
        <end position="20"/>
    </location>
</feature>
<dbReference type="InterPro" id="IPR052025">
    <property type="entry name" value="Xyloglucanase_GH74"/>
</dbReference>
<keyword evidence="1 8" id="KW-0732">Signal</keyword>
<evidence type="ECO:0000256" key="3">
    <source>
        <dbReference type="ARBA" id="ARBA00023001"/>
    </source>
</evidence>
<dbReference type="Proteomes" id="UP000286268">
    <property type="component" value="Chromosome"/>
</dbReference>
<evidence type="ECO:0000256" key="7">
    <source>
        <dbReference type="ARBA" id="ARBA00037986"/>
    </source>
</evidence>
<dbReference type="GO" id="GO:0016798">
    <property type="term" value="F:hydrolase activity, acting on glycosyl bonds"/>
    <property type="evidence" value="ECO:0007669"/>
    <property type="project" value="UniProtKB-KW"/>
</dbReference>
<keyword evidence="10" id="KW-1185">Reference proteome</keyword>
<keyword evidence="3" id="KW-0136">Cellulose degradation</keyword>
<accession>A0A410DVJ2</accession>
<evidence type="ECO:0000256" key="5">
    <source>
        <dbReference type="ARBA" id="ARBA00023295"/>
    </source>
</evidence>
<comment type="similarity">
    <text evidence="7">Belongs to the glycosyl hydrolase 74 family.</text>
</comment>
<reference evidence="9 10" key="1">
    <citation type="submission" date="2018-01" db="EMBL/GenBank/DDBJ databases">
        <title>Genome Sequencing and Assembly of Anaerobacter polyendosporus strain CT4.</title>
        <authorList>
            <person name="Tachaapaikoon C."/>
            <person name="Sutheeworapong S."/>
            <person name="Jenjaroenpun P."/>
            <person name="Wongsurawat T."/>
            <person name="Nookeaw I."/>
            <person name="Cheawchanlertfa P."/>
            <person name="Kosugi A."/>
            <person name="Cheevadhanarak S."/>
            <person name="Ratanakhanokchai K."/>
        </authorList>
    </citation>
    <scope>NUCLEOTIDE SEQUENCE [LARGE SCALE GENOMIC DNA]</scope>
    <source>
        <strain evidence="9 10">CT4</strain>
    </source>
</reference>
<evidence type="ECO:0000256" key="1">
    <source>
        <dbReference type="ARBA" id="ARBA00022729"/>
    </source>
</evidence>
<dbReference type="OrthoDB" id="9757947at2"/>
<evidence type="ECO:0000313" key="10">
    <source>
        <dbReference type="Proteomes" id="UP000286268"/>
    </source>
</evidence>
<dbReference type="SUPFAM" id="SSF110296">
    <property type="entry name" value="Oligoxyloglucan reducing end-specific cellobiohydrolase"/>
    <property type="match status" value="2"/>
</dbReference>
<name>A0A410DVJ2_9CLOT</name>
<dbReference type="FunFam" id="2.130.10.10:FF:000534">
    <property type="entry name" value="Xyloglucanase Xgh74A"/>
    <property type="match status" value="1"/>
</dbReference>
<evidence type="ECO:0000256" key="8">
    <source>
        <dbReference type="SAM" id="SignalP"/>
    </source>
</evidence>
<evidence type="ECO:0000313" key="9">
    <source>
        <dbReference type="EMBL" id="QAA33085.1"/>
    </source>
</evidence>
<dbReference type="EMBL" id="CP025746">
    <property type="protein sequence ID" value="QAA33085.1"/>
    <property type="molecule type" value="Genomic_DNA"/>
</dbReference>
<keyword evidence="6" id="KW-0624">Polysaccharide degradation</keyword>
<dbReference type="KEGG" id="cmah:C1I91_16375"/>
<dbReference type="GO" id="GO:0010411">
    <property type="term" value="P:xyloglucan metabolic process"/>
    <property type="evidence" value="ECO:0007669"/>
    <property type="project" value="TreeGrafter"/>
</dbReference>
<evidence type="ECO:0000256" key="6">
    <source>
        <dbReference type="ARBA" id="ARBA00023326"/>
    </source>
</evidence>
<dbReference type="GO" id="GO:0030245">
    <property type="term" value="P:cellulose catabolic process"/>
    <property type="evidence" value="ECO:0007669"/>
    <property type="project" value="UniProtKB-KW"/>
</dbReference>
<evidence type="ECO:0000256" key="2">
    <source>
        <dbReference type="ARBA" id="ARBA00022801"/>
    </source>
</evidence>
<protein>
    <submittedName>
        <fullName evidence="9">Xyloglucanase</fullName>
    </submittedName>
</protein>
<feature type="chain" id="PRO_5039362536" evidence="8">
    <location>
        <begin position="21"/>
        <end position="783"/>
    </location>
</feature>
<dbReference type="CDD" id="cd15482">
    <property type="entry name" value="Sialidase_non-viral"/>
    <property type="match status" value="3"/>
</dbReference>